<dbReference type="Pfam" id="PF02405">
    <property type="entry name" value="MlaE"/>
    <property type="match status" value="1"/>
</dbReference>
<evidence type="ECO:0000313" key="2">
    <source>
        <dbReference type="EMBL" id="VAW93097.1"/>
    </source>
</evidence>
<feature type="transmembrane region" description="Helical" evidence="1">
    <location>
        <begin position="175"/>
        <end position="194"/>
    </location>
</feature>
<dbReference type="InterPro" id="IPR030802">
    <property type="entry name" value="Permease_MalE"/>
</dbReference>
<keyword evidence="1" id="KW-1133">Transmembrane helix</keyword>
<keyword evidence="1" id="KW-0472">Membrane</keyword>
<feature type="non-terminal residue" evidence="2">
    <location>
        <position position="1"/>
    </location>
</feature>
<reference evidence="2" key="1">
    <citation type="submission" date="2018-06" db="EMBL/GenBank/DDBJ databases">
        <authorList>
            <person name="Zhirakovskaya E."/>
        </authorList>
    </citation>
    <scope>NUCLEOTIDE SEQUENCE</scope>
</reference>
<gene>
    <name evidence="2" type="ORF">MNBD_GAMMA23-1842</name>
</gene>
<name>A0A3B1A0H3_9ZZZZ</name>
<dbReference type="GO" id="GO:0043190">
    <property type="term" value="C:ATP-binding cassette (ABC) transporter complex"/>
    <property type="evidence" value="ECO:0007669"/>
    <property type="project" value="InterPro"/>
</dbReference>
<dbReference type="AlphaFoldDB" id="A0A3B1A0H3"/>
<evidence type="ECO:0000256" key="1">
    <source>
        <dbReference type="SAM" id="Phobius"/>
    </source>
</evidence>
<organism evidence="2">
    <name type="scientific">hydrothermal vent metagenome</name>
    <dbReference type="NCBI Taxonomy" id="652676"/>
    <lineage>
        <taxon>unclassified sequences</taxon>
        <taxon>metagenomes</taxon>
        <taxon>ecological metagenomes</taxon>
    </lineage>
</organism>
<feature type="transmembrane region" description="Helical" evidence="1">
    <location>
        <begin position="136"/>
        <end position="155"/>
    </location>
</feature>
<protein>
    <submittedName>
        <fullName evidence="2">ABC transport system permease protein</fullName>
    </submittedName>
</protein>
<keyword evidence="1" id="KW-0812">Transmembrane</keyword>
<proteinExistence type="predicted"/>
<feature type="transmembrane region" description="Helical" evidence="1">
    <location>
        <begin position="80"/>
        <end position="99"/>
    </location>
</feature>
<dbReference type="PANTHER" id="PTHR30188">
    <property type="entry name" value="ABC TRANSPORTER PERMEASE PROTEIN-RELATED"/>
    <property type="match status" value="1"/>
</dbReference>
<sequence length="196" mass="20699">CFAIGIMLAIQGIETLKTFGAQSQVILGIALSVTREFSPLIIGILVAGRSGSSIAARIGTMNESQEIDALQVMGINPVRYLASPILIAMLIMLPLLVILGDFMGLLGGAVYSYIDLNISFAAYAERSFEILSIDDISQGLIKSVVFAGIIALVSLSNGFQVSGGAEGVGKATTRSVVMSISLIVLADMIFTYFLNR</sequence>
<dbReference type="GO" id="GO:0005548">
    <property type="term" value="F:phospholipid transporter activity"/>
    <property type="evidence" value="ECO:0007669"/>
    <property type="project" value="TreeGrafter"/>
</dbReference>
<dbReference type="EMBL" id="UOFT01000030">
    <property type="protein sequence ID" value="VAW93097.1"/>
    <property type="molecule type" value="Genomic_DNA"/>
</dbReference>
<accession>A0A3B1A0H3</accession>